<reference evidence="1 2" key="1">
    <citation type="journal article" date="2017" name="Gigascience">
        <title>Genome sequence of the small brown planthopper, Laodelphax striatellus.</title>
        <authorList>
            <person name="Zhu J."/>
            <person name="Jiang F."/>
            <person name="Wang X."/>
            <person name="Yang P."/>
            <person name="Bao Y."/>
            <person name="Zhao W."/>
            <person name="Wang W."/>
            <person name="Lu H."/>
            <person name="Wang Q."/>
            <person name="Cui N."/>
            <person name="Li J."/>
            <person name="Chen X."/>
            <person name="Luo L."/>
            <person name="Yu J."/>
            <person name="Kang L."/>
            <person name="Cui F."/>
        </authorList>
    </citation>
    <scope>NUCLEOTIDE SEQUENCE [LARGE SCALE GENOMIC DNA]</scope>
    <source>
        <strain evidence="1">Lst14</strain>
    </source>
</reference>
<dbReference type="EMBL" id="QKKF02009244">
    <property type="protein sequence ID" value="RZF45344.1"/>
    <property type="molecule type" value="Genomic_DNA"/>
</dbReference>
<protein>
    <submittedName>
        <fullName evidence="1">Uncharacterized protein</fullName>
    </submittedName>
</protein>
<gene>
    <name evidence="1" type="ORF">LSTR_LSTR002787</name>
</gene>
<comment type="caution">
    <text evidence="1">The sequence shown here is derived from an EMBL/GenBank/DDBJ whole genome shotgun (WGS) entry which is preliminary data.</text>
</comment>
<evidence type="ECO:0000313" key="1">
    <source>
        <dbReference type="EMBL" id="RZF45344.1"/>
    </source>
</evidence>
<name>A0A482XI52_LAOST</name>
<dbReference type="AlphaFoldDB" id="A0A482XI52"/>
<keyword evidence="2" id="KW-1185">Reference proteome</keyword>
<accession>A0A482XI52</accession>
<evidence type="ECO:0000313" key="2">
    <source>
        <dbReference type="Proteomes" id="UP000291343"/>
    </source>
</evidence>
<sequence>MSLCSEEEKMAALDEGTQHLAHVQKGRKYFKQVINETKNSVKSKDRGRKLVAPVPLNGSGKLDSSVSAAQRQYACNAAEKYACNVRHLS</sequence>
<proteinExistence type="predicted"/>
<dbReference type="InParanoid" id="A0A482XI52"/>
<dbReference type="Proteomes" id="UP000291343">
    <property type="component" value="Unassembled WGS sequence"/>
</dbReference>
<organism evidence="1 2">
    <name type="scientific">Laodelphax striatellus</name>
    <name type="common">Small brown planthopper</name>
    <name type="synonym">Delphax striatella</name>
    <dbReference type="NCBI Taxonomy" id="195883"/>
    <lineage>
        <taxon>Eukaryota</taxon>
        <taxon>Metazoa</taxon>
        <taxon>Ecdysozoa</taxon>
        <taxon>Arthropoda</taxon>
        <taxon>Hexapoda</taxon>
        <taxon>Insecta</taxon>
        <taxon>Pterygota</taxon>
        <taxon>Neoptera</taxon>
        <taxon>Paraneoptera</taxon>
        <taxon>Hemiptera</taxon>
        <taxon>Auchenorrhyncha</taxon>
        <taxon>Fulgoroidea</taxon>
        <taxon>Delphacidae</taxon>
        <taxon>Criomorphinae</taxon>
        <taxon>Laodelphax</taxon>
    </lineage>
</organism>
<dbReference type="SMR" id="A0A482XI52"/>